<feature type="compositionally biased region" description="Polar residues" evidence="1">
    <location>
        <begin position="227"/>
        <end position="241"/>
    </location>
</feature>
<accession>A0A6M5YT39</accession>
<gene>
    <name evidence="2" type="ORF">FTUN_4161</name>
</gene>
<proteinExistence type="predicted"/>
<keyword evidence="3" id="KW-1185">Reference proteome</keyword>
<dbReference type="EMBL" id="CP053452">
    <property type="protein sequence ID" value="QJW96604.1"/>
    <property type="molecule type" value="Genomic_DNA"/>
</dbReference>
<feature type="compositionally biased region" description="Polar residues" evidence="1">
    <location>
        <begin position="172"/>
        <end position="181"/>
    </location>
</feature>
<feature type="region of interest" description="Disordered" evidence="1">
    <location>
        <begin position="85"/>
        <end position="111"/>
    </location>
</feature>
<dbReference type="RefSeq" id="WP_171472154.1">
    <property type="nucleotide sequence ID" value="NZ_CP053452.2"/>
</dbReference>
<dbReference type="KEGG" id="ftj:FTUN_4161"/>
<evidence type="ECO:0000313" key="2">
    <source>
        <dbReference type="EMBL" id="QJW96604.1"/>
    </source>
</evidence>
<dbReference type="PROSITE" id="PS51257">
    <property type="entry name" value="PROKAR_LIPOPROTEIN"/>
    <property type="match status" value="1"/>
</dbReference>
<protein>
    <submittedName>
        <fullName evidence="2">Uncharacterized protein</fullName>
    </submittedName>
</protein>
<name>A0A6M5YT39_9BACT</name>
<reference evidence="3" key="1">
    <citation type="submission" date="2020-05" db="EMBL/GenBank/DDBJ databases">
        <title>Frigoriglobus tundricola gen. nov., sp. nov., a psychrotolerant cellulolytic planctomycete of the family Gemmataceae with two divergent copies of 16S rRNA gene.</title>
        <authorList>
            <person name="Kulichevskaya I.S."/>
            <person name="Ivanova A.A."/>
            <person name="Naumoff D.G."/>
            <person name="Beletsky A.V."/>
            <person name="Rijpstra W.I.C."/>
            <person name="Sinninghe Damste J.S."/>
            <person name="Mardanov A.V."/>
            <person name="Ravin N.V."/>
            <person name="Dedysh S.N."/>
        </authorList>
    </citation>
    <scope>NUCLEOTIDE SEQUENCE [LARGE SCALE GENOMIC DNA]</scope>
    <source>
        <strain evidence="3">PL17</strain>
    </source>
</reference>
<feature type="compositionally biased region" description="Pro residues" evidence="1">
    <location>
        <begin position="289"/>
        <end position="303"/>
    </location>
</feature>
<dbReference type="AlphaFoldDB" id="A0A6M5YT39"/>
<dbReference type="Proteomes" id="UP000503447">
    <property type="component" value="Chromosome"/>
</dbReference>
<evidence type="ECO:0000313" key="3">
    <source>
        <dbReference type="Proteomes" id="UP000503447"/>
    </source>
</evidence>
<sequence>MIRMSVVCAGCLLPVLTGCGSLRHLTGTDTATGPTANAPAPAPRPEVNPIANTAWDTFHERQPQPSSNEFHEGFLAGYTDYLNRGPAALPPTPPSSYTASKKPPAPGSDDLVSDYHHGFRYGVYAAMVGKRSGDSVASASPAKAAPAASAGKPGPDSAATVPAKLPAAVTVSKPSPDSTLSPPAATVDVRSTDSVNAAPPAVSVSKPSTDSGPSAPVVKNPAPDTHPNFNTPAVTQWNTFPLPTRAPKGADQPPANVGSSRPATESARTAPQTSSAAPRTPTESGRTVPPLPKPELPIIPPFNPDLSGAEKLVPLPVPTDPGRFPLPSPPLPAPDTKVIPLPVPSGEPRNVLPPIREPLSLPVPVVKTDLPIPLVPTPPVSGASVPTPALPTSGTPLPPILGTIPPVPFRPTIDEK</sequence>
<organism evidence="2 3">
    <name type="scientific">Frigoriglobus tundricola</name>
    <dbReference type="NCBI Taxonomy" id="2774151"/>
    <lineage>
        <taxon>Bacteria</taxon>
        <taxon>Pseudomonadati</taxon>
        <taxon>Planctomycetota</taxon>
        <taxon>Planctomycetia</taxon>
        <taxon>Gemmatales</taxon>
        <taxon>Gemmataceae</taxon>
        <taxon>Frigoriglobus</taxon>
    </lineage>
</organism>
<feature type="compositionally biased region" description="Polar residues" evidence="1">
    <location>
        <begin position="257"/>
        <end position="285"/>
    </location>
</feature>
<feature type="region of interest" description="Disordered" evidence="1">
    <location>
        <begin position="169"/>
        <end position="318"/>
    </location>
</feature>
<feature type="region of interest" description="Disordered" evidence="1">
    <location>
        <begin position="380"/>
        <end position="416"/>
    </location>
</feature>
<evidence type="ECO:0000256" key="1">
    <source>
        <dbReference type="SAM" id="MobiDB-lite"/>
    </source>
</evidence>